<dbReference type="GO" id="GO:0043420">
    <property type="term" value="P:anthranilate metabolic process"/>
    <property type="evidence" value="ECO:0007669"/>
    <property type="project" value="UniProtKB-UniRule"/>
</dbReference>
<comment type="similarity">
    <text evidence="9">Belongs to the aromatic-ring hydroxylase family. KMO subfamily.</text>
</comment>
<dbReference type="GO" id="GO:0071949">
    <property type="term" value="F:FAD binding"/>
    <property type="evidence" value="ECO:0007669"/>
    <property type="project" value="InterPro"/>
</dbReference>
<name>A0A6J4NVR2_9BACT</name>
<comment type="catalytic activity">
    <reaction evidence="8 9">
        <text>L-kynurenine + NADPH + O2 + H(+) = 3-hydroxy-L-kynurenine + NADP(+) + H2O</text>
        <dbReference type="Rhea" id="RHEA:20545"/>
        <dbReference type="ChEBI" id="CHEBI:15377"/>
        <dbReference type="ChEBI" id="CHEBI:15378"/>
        <dbReference type="ChEBI" id="CHEBI:15379"/>
        <dbReference type="ChEBI" id="CHEBI:57783"/>
        <dbReference type="ChEBI" id="CHEBI:57959"/>
        <dbReference type="ChEBI" id="CHEBI:58125"/>
        <dbReference type="ChEBI" id="CHEBI:58349"/>
        <dbReference type="EC" id="1.14.13.9"/>
    </reaction>
</comment>
<dbReference type="PANTHER" id="PTHR46028">
    <property type="entry name" value="KYNURENINE 3-MONOOXYGENASE"/>
    <property type="match status" value="1"/>
</dbReference>
<dbReference type="EMBL" id="CADCUR010000121">
    <property type="protein sequence ID" value="CAA9398839.1"/>
    <property type="molecule type" value="Genomic_DNA"/>
</dbReference>
<dbReference type="InterPro" id="IPR036188">
    <property type="entry name" value="FAD/NAD-bd_sf"/>
</dbReference>
<evidence type="ECO:0000259" key="10">
    <source>
        <dbReference type="Pfam" id="PF01494"/>
    </source>
</evidence>
<keyword evidence="2 9" id="KW-0285">Flavoprotein</keyword>
<evidence type="ECO:0000256" key="9">
    <source>
        <dbReference type="HAMAP-Rule" id="MF_01971"/>
    </source>
</evidence>
<dbReference type="PRINTS" id="PR00420">
    <property type="entry name" value="RNGMNOXGNASE"/>
</dbReference>
<evidence type="ECO:0000256" key="6">
    <source>
        <dbReference type="ARBA" id="ARBA00023002"/>
    </source>
</evidence>
<evidence type="ECO:0000256" key="4">
    <source>
        <dbReference type="ARBA" id="ARBA00022827"/>
    </source>
</evidence>
<evidence type="ECO:0000256" key="7">
    <source>
        <dbReference type="ARBA" id="ARBA00023033"/>
    </source>
</evidence>
<dbReference type="EC" id="1.14.13.9" evidence="9"/>
<feature type="domain" description="FAD-binding" evidence="10">
    <location>
        <begin position="5"/>
        <end position="325"/>
    </location>
</feature>
<dbReference type="AlphaFoldDB" id="A0A6J4NVR2"/>
<dbReference type="GO" id="GO:0070189">
    <property type="term" value="P:kynurenine metabolic process"/>
    <property type="evidence" value="ECO:0007669"/>
    <property type="project" value="TreeGrafter"/>
</dbReference>
<dbReference type="SUPFAM" id="SSF51905">
    <property type="entry name" value="FAD/NAD(P)-binding domain"/>
    <property type="match status" value="1"/>
</dbReference>
<keyword evidence="6 9" id="KW-0560">Oxidoreductase</keyword>
<dbReference type="HAMAP" id="MF_01971">
    <property type="entry name" value="Kynurenine_monooxygenase"/>
    <property type="match status" value="1"/>
</dbReference>
<evidence type="ECO:0000313" key="11">
    <source>
        <dbReference type="EMBL" id="CAA9398839.1"/>
    </source>
</evidence>
<dbReference type="Gene3D" id="3.50.50.60">
    <property type="entry name" value="FAD/NAD(P)-binding domain"/>
    <property type="match status" value="1"/>
</dbReference>
<evidence type="ECO:0000256" key="2">
    <source>
        <dbReference type="ARBA" id="ARBA00022630"/>
    </source>
</evidence>
<keyword evidence="7 9" id="KW-0503">Monooxygenase</keyword>
<keyword evidence="4 9" id="KW-0274">FAD</keyword>
<organism evidence="11">
    <name type="scientific">uncultured Pyrinomonadaceae bacterium</name>
    <dbReference type="NCBI Taxonomy" id="2283094"/>
    <lineage>
        <taxon>Bacteria</taxon>
        <taxon>Pseudomonadati</taxon>
        <taxon>Acidobacteriota</taxon>
        <taxon>Blastocatellia</taxon>
        <taxon>Blastocatellales</taxon>
        <taxon>Pyrinomonadaceae</taxon>
        <taxon>environmental samples</taxon>
    </lineage>
</organism>
<evidence type="ECO:0000256" key="8">
    <source>
        <dbReference type="ARBA" id="ARBA00047818"/>
    </source>
</evidence>
<evidence type="ECO:0000256" key="3">
    <source>
        <dbReference type="ARBA" id="ARBA00022642"/>
    </source>
</evidence>
<accession>A0A6J4NVR2</accession>
<dbReference type="GO" id="GO:0019805">
    <property type="term" value="P:quinolinate biosynthetic process"/>
    <property type="evidence" value="ECO:0007669"/>
    <property type="project" value="UniProtKB-UniRule"/>
</dbReference>
<dbReference type="Pfam" id="PF01494">
    <property type="entry name" value="FAD_binding_3"/>
    <property type="match status" value="1"/>
</dbReference>
<evidence type="ECO:0000256" key="1">
    <source>
        <dbReference type="ARBA" id="ARBA00001974"/>
    </source>
</evidence>
<comment type="pathway">
    <text evidence="9">Cofactor biosynthesis; NAD(+) biosynthesis; quinolinate from L-kynurenine: step 1/3.</text>
</comment>
<comment type="function">
    <text evidence="9">Catalyzes the hydroxylation of L-kynurenine (L-Kyn) to form 3-hydroxy-L-kynurenine (L-3OHKyn). Required for synthesis of quinolinic acid.</text>
</comment>
<protein>
    <recommendedName>
        <fullName evidence="9">Kynurenine 3-monooxygenase</fullName>
        <ecNumber evidence="9">1.14.13.9</ecNumber>
    </recommendedName>
    <alternativeName>
        <fullName evidence="9">Kynurenine 3-hydroxylase</fullName>
    </alternativeName>
</protein>
<dbReference type="InterPro" id="IPR027545">
    <property type="entry name" value="Kynurenine_monooxygenase"/>
</dbReference>
<comment type="cofactor">
    <cofactor evidence="1 9">
        <name>FAD</name>
        <dbReference type="ChEBI" id="CHEBI:57692"/>
    </cofactor>
</comment>
<dbReference type="GO" id="GO:0006569">
    <property type="term" value="P:L-tryptophan catabolic process"/>
    <property type="evidence" value="ECO:0007669"/>
    <property type="project" value="UniProtKB-UniRule"/>
</dbReference>
<proteinExistence type="inferred from homology"/>
<sequence>MPKQKVIIIGAGLAGSLLAIYLAKKGIEADVYESRGDMRKEETAAGRSINLALSNRGIAALKEIGLDEYMLAEAVPMHGRMIHAADGQTKLLPYSGRQGEYINSVSRAGLNVALIDEAEKYANVKFFFNERLADFDCKTGDARFESGKIVRGETLFATDGAGSKVRDAMLHGGVARFDFSQKWLEHGYKELHIPPGANGAFQMEKNALHIWARRQFMMIALPNANGSFTCTLFLAHTGETSFEQLTDEKSLLEFFEANFADAIPLMPTLIEDFFANPVGNLGTVKCFPWNVGGKSLLLGDAAHAVVPFYGQGMNASFEDCRVLNDLIERHGTNWKTVFDEFTNVRKENADAIAQMAEENFYEMRDAVADPVFVRKRELETKLEHEFPEYFSKYSMVTFREDLPYSVAKRKGNAQDKLLMEICAEVENVSEINLNEVIKKVKLI</sequence>
<reference evidence="11" key="1">
    <citation type="submission" date="2020-02" db="EMBL/GenBank/DDBJ databases">
        <authorList>
            <person name="Meier V. D."/>
        </authorList>
    </citation>
    <scope>NUCLEOTIDE SEQUENCE</scope>
    <source>
        <strain evidence="11">AVDCRST_MAG74</strain>
    </source>
</reference>
<dbReference type="PANTHER" id="PTHR46028:SF2">
    <property type="entry name" value="KYNURENINE 3-MONOOXYGENASE"/>
    <property type="match status" value="1"/>
</dbReference>
<keyword evidence="5 9" id="KW-0521">NADP</keyword>
<dbReference type="FunFam" id="3.50.50.60:FF:000185">
    <property type="entry name" value="Kynurenine 3-monooxygenase"/>
    <property type="match status" value="1"/>
</dbReference>
<dbReference type="InterPro" id="IPR002938">
    <property type="entry name" value="FAD-bd"/>
</dbReference>
<dbReference type="GO" id="GO:0009435">
    <property type="term" value="P:NAD+ biosynthetic process"/>
    <property type="evidence" value="ECO:0007669"/>
    <property type="project" value="UniProtKB-UniPathway"/>
</dbReference>
<dbReference type="UniPathway" id="UPA00253">
    <property type="reaction ID" value="UER00328"/>
</dbReference>
<dbReference type="GO" id="GO:0004502">
    <property type="term" value="F:kynurenine 3-monooxygenase activity"/>
    <property type="evidence" value="ECO:0007669"/>
    <property type="project" value="UniProtKB-UniRule"/>
</dbReference>
<evidence type="ECO:0000256" key="5">
    <source>
        <dbReference type="ARBA" id="ARBA00022857"/>
    </source>
</evidence>
<keyword evidence="3 9" id="KW-0662">Pyridine nucleotide biosynthesis</keyword>
<gene>
    <name evidence="9" type="primary">kmo</name>
    <name evidence="11" type="ORF">AVDCRST_MAG74-1451</name>
</gene>